<accession>A0A9W9FB98</accession>
<feature type="compositionally biased region" description="Basic and acidic residues" evidence="1">
    <location>
        <begin position="59"/>
        <end position="69"/>
    </location>
</feature>
<dbReference type="AlphaFoldDB" id="A0A9W9FB98"/>
<dbReference type="Proteomes" id="UP001149165">
    <property type="component" value="Unassembled WGS sequence"/>
</dbReference>
<reference evidence="2" key="2">
    <citation type="journal article" date="2023" name="IMA Fungus">
        <title>Comparative genomic study of the Penicillium genus elucidates a diverse pangenome and 15 lateral gene transfer events.</title>
        <authorList>
            <person name="Petersen C."/>
            <person name="Sorensen T."/>
            <person name="Nielsen M.R."/>
            <person name="Sondergaard T.E."/>
            <person name="Sorensen J.L."/>
            <person name="Fitzpatrick D.A."/>
            <person name="Frisvad J.C."/>
            <person name="Nielsen K.L."/>
        </authorList>
    </citation>
    <scope>NUCLEOTIDE SEQUENCE</scope>
    <source>
        <strain evidence="2">IBT 30069</strain>
    </source>
</reference>
<evidence type="ECO:0000313" key="3">
    <source>
        <dbReference type="Proteomes" id="UP001149165"/>
    </source>
</evidence>
<evidence type="ECO:0000313" key="2">
    <source>
        <dbReference type="EMBL" id="KAJ5096956.1"/>
    </source>
</evidence>
<evidence type="ECO:0000256" key="1">
    <source>
        <dbReference type="SAM" id="MobiDB-lite"/>
    </source>
</evidence>
<sequence>MTSESRKPMRSGSSTGAPGVPSISRDQRNQYDPATTGYNPATGAGYKTSPASSSQTQEKGTEQEQEHYRPITPTKGYDAPAGDDRINHAPSTADRVKMEQEFEKAQKSRSNRTSEHLGEGINGIAARIHGAGESLRGALNATVDRAFGSHESAEWNEEIARRGEHEYSAKEYSGEAPRRW</sequence>
<keyword evidence="3" id="KW-1185">Reference proteome</keyword>
<feature type="region of interest" description="Disordered" evidence="1">
    <location>
        <begin position="160"/>
        <end position="180"/>
    </location>
</feature>
<organism evidence="2 3">
    <name type="scientific">Penicillium angulare</name>
    <dbReference type="NCBI Taxonomy" id="116970"/>
    <lineage>
        <taxon>Eukaryota</taxon>
        <taxon>Fungi</taxon>
        <taxon>Dikarya</taxon>
        <taxon>Ascomycota</taxon>
        <taxon>Pezizomycotina</taxon>
        <taxon>Eurotiomycetes</taxon>
        <taxon>Eurotiomycetidae</taxon>
        <taxon>Eurotiales</taxon>
        <taxon>Aspergillaceae</taxon>
        <taxon>Penicillium</taxon>
    </lineage>
</organism>
<feature type="region of interest" description="Disordered" evidence="1">
    <location>
        <begin position="1"/>
        <end position="118"/>
    </location>
</feature>
<feature type="compositionally biased region" description="Basic and acidic residues" evidence="1">
    <location>
        <begin position="94"/>
        <end position="118"/>
    </location>
</feature>
<dbReference type="OrthoDB" id="4779541at2759"/>
<gene>
    <name evidence="2" type="ORF">N7456_007677</name>
</gene>
<dbReference type="EMBL" id="JAPQKH010000005">
    <property type="protein sequence ID" value="KAJ5096956.1"/>
    <property type="molecule type" value="Genomic_DNA"/>
</dbReference>
<comment type="caution">
    <text evidence="2">The sequence shown here is derived from an EMBL/GenBank/DDBJ whole genome shotgun (WGS) entry which is preliminary data.</text>
</comment>
<proteinExistence type="predicted"/>
<feature type="compositionally biased region" description="Polar residues" evidence="1">
    <location>
        <begin position="30"/>
        <end position="39"/>
    </location>
</feature>
<protein>
    <submittedName>
        <fullName evidence="2">Uncharacterized protein</fullName>
    </submittedName>
</protein>
<reference evidence="2" key="1">
    <citation type="submission" date="2022-11" db="EMBL/GenBank/DDBJ databases">
        <authorList>
            <person name="Petersen C."/>
        </authorList>
    </citation>
    <scope>NUCLEOTIDE SEQUENCE</scope>
    <source>
        <strain evidence="2">IBT 30069</strain>
    </source>
</reference>
<name>A0A9W9FB98_9EURO</name>
<feature type="non-terminal residue" evidence="2">
    <location>
        <position position="1"/>
    </location>
</feature>